<reference evidence="2 3" key="1">
    <citation type="journal article" date="2019" name="Nat. Med.">
        <title>A library of human gut bacterial isolates paired with longitudinal multiomics data enables mechanistic microbiome research.</title>
        <authorList>
            <person name="Poyet M."/>
            <person name="Groussin M."/>
            <person name="Gibbons S.M."/>
            <person name="Avila-Pacheco J."/>
            <person name="Jiang X."/>
            <person name="Kearney S.M."/>
            <person name="Perrotta A.R."/>
            <person name="Berdy B."/>
            <person name="Zhao S."/>
            <person name="Lieberman T.D."/>
            <person name="Swanson P.K."/>
            <person name="Smith M."/>
            <person name="Roesemann S."/>
            <person name="Alexander J.E."/>
            <person name="Rich S.A."/>
            <person name="Livny J."/>
            <person name="Vlamakis H."/>
            <person name="Clish C."/>
            <person name="Bullock K."/>
            <person name="Deik A."/>
            <person name="Scott J."/>
            <person name="Pierce K.A."/>
            <person name="Xavier R.J."/>
            <person name="Alm E.J."/>
        </authorList>
    </citation>
    <scope>NUCLEOTIDE SEQUENCE [LARGE SCALE GENOMIC DNA]</scope>
    <source>
        <strain evidence="2 3">BIOML-A41</strain>
    </source>
</reference>
<dbReference type="Proteomes" id="UP000478493">
    <property type="component" value="Unassembled WGS sequence"/>
</dbReference>
<dbReference type="GO" id="GO:0006310">
    <property type="term" value="P:DNA recombination"/>
    <property type="evidence" value="ECO:0007669"/>
    <property type="project" value="UniProtKB-KW"/>
</dbReference>
<evidence type="ECO:0000313" key="2">
    <source>
        <dbReference type="EMBL" id="KAA4538499.1"/>
    </source>
</evidence>
<evidence type="ECO:0000313" key="3">
    <source>
        <dbReference type="Proteomes" id="UP000478493"/>
    </source>
</evidence>
<protein>
    <submittedName>
        <fullName evidence="2">Integrase</fullName>
    </submittedName>
</protein>
<keyword evidence="1" id="KW-0233">DNA recombination</keyword>
<dbReference type="SUPFAM" id="SSF56349">
    <property type="entry name" value="DNA breaking-rejoining enzymes"/>
    <property type="match status" value="1"/>
</dbReference>
<proteinExistence type="predicted"/>
<dbReference type="GO" id="GO:0003677">
    <property type="term" value="F:DNA binding"/>
    <property type="evidence" value="ECO:0007669"/>
    <property type="project" value="InterPro"/>
</dbReference>
<sequence>MATIKAFIRSDKKDNFVNIRFRLSDGRKIQMFHTSEFLVQPSIWDEKKEQYKAKAIIPIHCKTREELYRDITERKNLILRLYTEYKIETSEQLNKYIDEYLNPDKYDVKEANSSLYNRFSLYIEQSYKDGIFGEGRKKHYDVLLREINRFLIINKISNITPTDFNNEKLILFRDFLFNEYILVEKYRGLYVNMDNRNIPTSPRGQNTVATKLKKLQAFFNELESNDEIAVSPFRKLGKQRKTIMMKEQYDEPIFLTKNEFIKIQNTNVPSSLQETKDAFILQCSLGCRVGDFQELSFENISIEENIPYIHYLPRKTIKENDTRIEIKTPLMRFALEIIQKYNFNFPILRYVSGERGYNDKIKILLEHCGIERLAPIFNESIGKNEYRPLYKIASSKLARKTHVDMMNKVQIDKYAAGLHSKNSNAVNRYTSLSIKDRFVLMCAAFECAEYKVDEQLNII</sequence>
<dbReference type="InterPro" id="IPR011010">
    <property type="entry name" value="DNA_brk_join_enz"/>
</dbReference>
<dbReference type="InterPro" id="IPR013762">
    <property type="entry name" value="Integrase-like_cat_sf"/>
</dbReference>
<comment type="caution">
    <text evidence="2">The sequence shown here is derived from an EMBL/GenBank/DDBJ whole genome shotgun (WGS) entry which is preliminary data.</text>
</comment>
<evidence type="ECO:0000256" key="1">
    <source>
        <dbReference type="ARBA" id="ARBA00023172"/>
    </source>
</evidence>
<accession>A0A5M5M7R5</accession>
<gene>
    <name evidence="2" type="ORF">F3B85_09695</name>
</gene>
<dbReference type="GO" id="GO:0015074">
    <property type="term" value="P:DNA integration"/>
    <property type="evidence" value="ECO:0007669"/>
    <property type="project" value="InterPro"/>
</dbReference>
<name>A0A5M5M7R5_BACOV</name>
<organism evidence="2 3">
    <name type="scientific">Bacteroides ovatus</name>
    <dbReference type="NCBI Taxonomy" id="28116"/>
    <lineage>
        <taxon>Bacteria</taxon>
        <taxon>Pseudomonadati</taxon>
        <taxon>Bacteroidota</taxon>
        <taxon>Bacteroidia</taxon>
        <taxon>Bacteroidales</taxon>
        <taxon>Bacteroidaceae</taxon>
        <taxon>Bacteroides</taxon>
    </lineage>
</organism>
<dbReference type="Gene3D" id="1.10.443.10">
    <property type="entry name" value="Intergrase catalytic core"/>
    <property type="match status" value="1"/>
</dbReference>
<dbReference type="EMBL" id="VWGP01000005">
    <property type="protein sequence ID" value="KAA4538499.1"/>
    <property type="molecule type" value="Genomic_DNA"/>
</dbReference>
<dbReference type="RefSeq" id="WP_130060903.1">
    <property type="nucleotide sequence ID" value="NZ_JAHYNK010000005.1"/>
</dbReference>
<dbReference type="AlphaFoldDB" id="A0A5M5M7R5"/>